<gene>
    <name evidence="2" type="ORF">GCM10023091_42250</name>
</gene>
<evidence type="ECO:0000313" key="2">
    <source>
        <dbReference type="EMBL" id="GAA4447418.1"/>
    </source>
</evidence>
<name>A0ABP8MEM2_9BACT</name>
<organism evidence="2 3">
    <name type="scientific">Ravibacter arvi</name>
    <dbReference type="NCBI Taxonomy" id="2051041"/>
    <lineage>
        <taxon>Bacteria</taxon>
        <taxon>Pseudomonadati</taxon>
        <taxon>Bacteroidota</taxon>
        <taxon>Cytophagia</taxon>
        <taxon>Cytophagales</taxon>
        <taxon>Spirosomataceae</taxon>
        <taxon>Ravibacter</taxon>
    </lineage>
</organism>
<dbReference type="EMBL" id="BAABEY010000036">
    <property type="protein sequence ID" value="GAA4447418.1"/>
    <property type="molecule type" value="Genomic_DNA"/>
</dbReference>
<evidence type="ECO:0000259" key="1">
    <source>
        <dbReference type="Pfam" id="PF14725"/>
    </source>
</evidence>
<evidence type="ECO:0000313" key="3">
    <source>
        <dbReference type="Proteomes" id="UP001501508"/>
    </source>
</evidence>
<reference evidence="3" key="1">
    <citation type="journal article" date="2019" name="Int. J. Syst. Evol. Microbiol.">
        <title>The Global Catalogue of Microorganisms (GCM) 10K type strain sequencing project: providing services to taxonomists for standard genome sequencing and annotation.</title>
        <authorList>
            <consortium name="The Broad Institute Genomics Platform"/>
            <consortium name="The Broad Institute Genome Sequencing Center for Infectious Disease"/>
            <person name="Wu L."/>
            <person name="Ma J."/>
        </authorList>
    </citation>
    <scope>NUCLEOTIDE SEQUENCE [LARGE SCALE GENOMIC DNA]</scope>
    <source>
        <strain evidence="3">JCM 31920</strain>
    </source>
</reference>
<dbReference type="RefSeq" id="WP_345032921.1">
    <property type="nucleotide sequence ID" value="NZ_BAABEY010000036.1"/>
</dbReference>
<dbReference type="Gene3D" id="2.60.40.3550">
    <property type="entry name" value="Domain of unknown function DUF4466"/>
    <property type="match status" value="1"/>
</dbReference>
<dbReference type="Pfam" id="PF14725">
    <property type="entry name" value="DUF4466"/>
    <property type="match status" value="1"/>
</dbReference>
<dbReference type="InterPro" id="IPR041873">
    <property type="entry name" value="PARMER_03128_N"/>
</dbReference>
<accession>A0ABP8MEM2</accession>
<dbReference type="CDD" id="cd12106">
    <property type="entry name" value="PARMER_03128_N"/>
    <property type="match status" value="1"/>
</dbReference>
<proteinExistence type="predicted"/>
<dbReference type="CDD" id="cd07472">
    <property type="entry name" value="HmuY_like"/>
    <property type="match status" value="1"/>
</dbReference>
<protein>
    <recommendedName>
        <fullName evidence="1">DUF4466 domain-containing protein</fullName>
    </recommendedName>
</protein>
<comment type="caution">
    <text evidence="2">The sequence shown here is derived from an EMBL/GenBank/DDBJ whole genome shotgun (WGS) entry which is preliminary data.</text>
</comment>
<dbReference type="PROSITE" id="PS51257">
    <property type="entry name" value="PROKAR_LIPOPROTEIN"/>
    <property type="match status" value="1"/>
</dbReference>
<keyword evidence="3" id="KW-1185">Reference proteome</keyword>
<dbReference type="Proteomes" id="UP001501508">
    <property type="component" value="Unassembled WGS sequence"/>
</dbReference>
<feature type="domain" description="DUF4466" evidence="1">
    <location>
        <begin position="27"/>
        <end position="333"/>
    </location>
</feature>
<sequence>MKKTKKLKNGWYGAALLFLSGALILSCKDKEYVAPVAKTQLQNDVIKRSIGPNIAGLNMEFAYAMALGPEKGKLVSAKVEATIPGAEGTFLEHRSYYTDGGGQDVGVAVGEPSVTSGNVTTVNFSKDTSAATLRFFYRVPEAAKGQEVSFKFTATASTGETVTYDMGPYHITKMDMRLDIPVQDSVAAFISIGELRVLSQEEAQANPDKIDLVYLYRSIPGITFNHSLISPGANSPYLAATNLPAAAKRISKVRKVWGLRDLHLARAQFGIFIDDPDFEQIDLAGMPDQAINMRAESGAWVETADKSYRAYIYFNSVNNGGKKAVVSVKRYKM</sequence>
<dbReference type="InterPro" id="IPR028072">
    <property type="entry name" value="DUF4466"/>
</dbReference>